<dbReference type="SUPFAM" id="SSF54368">
    <property type="entry name" value="Glutamine synthetase, N-terminal domain"/>
    <property type="match status" value="1"/>
</dbReference>
<feature type="binding site" evidence="12">
    <location>
        <position position="226"/>
    </location>
    <ligand>
        <name>ATP</name>
        <dbReference type="ChEBI" id="CHEBI:30616"/>
    </ligand>
</feature>
<name>A0A132MLK8_9ACTN</name>
<dbReference type="GO" id="GO:0005524">
    <property type="term" value="F:ATP binding"/>
    <property type="evidence" value="ECO:0007669"/>
    <property type="project" value="UniProtKB-KW"/>
</dbReference>
<evidence type="ECO:0000256" key="4">
    <source>
        <dbReference type="ARBA" id="ARBA00021364"/>
    </source>
</evidence>
<dbReference type="Gene3D" id="3.10.20.70">
    <property type="entry name" value="Glutamine synthetase, N-terminal domain"/>
    <property type="match status" value="1"/>
</dbReference>
<protein>
    <recommendedName>
        <fullName evidence="4">Glutamine synthetase</fullName>
        <ecNumber evidence="3">6.3.1.2</ecNumber>
    </recommendedName>
    <alternativeName>
        <fullName evidence="8">Glutamate--ammonia ligase</fullName>
    </alternativeName>
    <alternativeName>
        <fullName evidence="9">Glutamine synthetase I beta</fullName>
    </alternativeName>
</protein>
<dbReference type="SUPFAM" id="SSF55931">
    <property type="entry name" value="Glutamine synthetase/guanido kinase"/>
    <property type="match status" value="1"/>
</dbReference>
<dbReference type="EMBL" id="LAXD01000001">
    <property type="protein sequence ID" value="KWW98635.1"/>
    <property type="molecule type" value="Genomic_DNA"/>
</dbReference>
<dbReference type="InterPro" id="IPR004809">
    <property type="entry name" value="Gln_synth_I"/>
</dbReference>
<feature type="binding site" evidence="13">
    <location>
        <position position="231"/>
    </location>
    <ligand>
        <name>Mg(2+)</name>
        <dbReference type="ChEBI" id="CHEBI:18420"/>
        <label>1</label>
    </ligand>
</feature>
<evidence type="ECO:0000256" key="6">
    <source>
        <dbReference type="ARBA" id="ARBA00022741"/>
    </source>
</evidence>
<evidence type="ECO:0000256" key="11">
    <source>
        <dbReference type="PIRSR" id="PIRSR604809-1"/>
    </source>
</evidence>
<feature type="binding site" evidence="12">
    <location>
        <begin position="290"/>
        <end position="292"/>
    </location>
    <ligand>
        <name>ATP</name>
        <dbReference type="ChEBI" id="CHEBI:30616"/>
    </ligand>
</feature>
<dbReference type="InterPro" id="IPR027302">
    <property type="entry name" value="Gln_synth_N_conserv_site"/>
</dbReference>
<feature type="domain" description="GS catalytic" evidence="18">
    <location>
        <begin position="123"/>
        <end position="490"/>
    </location>
</feature>
<reference evidence="20" key="1">
    <citation type="submission" date="2015-04" db="EMBL/GenBank/DDBJ databases">
        <title>Physiological reanalysis, assessment of diazotrophy, and genome sequences of multiple isolates of Streptomyces thermoautotrophicus.</title>
        <authorList>
            <person name="MacKellar D.C."/>
            <person name="Lieber L."/>
            <person name="Norman J."/>
            <person name="Bolger A."/>
            <person name="Tobin C."/>
            <person name="Murray J.W."/>
            <person name="Chang R."/>
            <person name="Ford T."/>
            <person name="Nguyen P.Q."/>
            <person name="Woodward J."/>
            <person name="Permingeat H."/>
            <person name="Joshi N.S."/>
            <person name="Silver P.A."/>
            <person name="Usadel B."/>
            <person name="Rutherford A.W."/>
            <person name="Friesen M."/>
            <person name="Prell J."/>
        </authorList>
    </citation>
    <scope>NUCLEOTIDE SEQUENCE [LARGE SCALE GENOMIC DNA]</scope>
    <source>
        <strain evidence="20">H1</strain>
    </source>
</reference>
<dbReference type="GO" id="GO:0006542">
    <property type="term" value="P:glutamine biosynthetic process"/>
    <property type="evidence" value="ECO:0007669"/>
    <property type="project" value="InterPro"/>
</dbReference>
<dbReference type="PROSITE" id="PS51986">
    <property type="entry name" value="GS_BETA_GRASP"/>
    <property type="match status" value="1"/>
</dbReference>
<accession>A0A132MLK8</accession>
<feature type="binding site" evidence="11">
    <location>
        <position position="359"/>
    </location>
    <ligand>
        <name>L-glutamate</name>
        <dbReference type="ChEBI" id="CHEBI:29985"/>
    </ligand>
</feature>
<keyword evidence="14" id="KW-0597">Phosphoprotein</keyword>
<dbReference type="Proteomes" id="UP000070188">
    <property type="component" value="Unassembled WGS sequence"/>
</dbReference>
<evidence type="ECO:0000256" key="13">
    <source>
        <dbReference type="PIRSR" id="PIRSR604809-3"/>
    </source>
</evidence>
<feature type="binding site" evidence="13">
    <location>
        <position position="150"/>
    </location>
    <ligand>
        <name>Mg(2+)</name>
        <dbReference type="ChEBI" id="CHEBI:18420"/>
        <label>1</label>
    </ligand>
</feature>
<dbReference type="InterPro" id="IPR008146">
    <property type="entry name" value="Gln_synth_cat_dom"/>
</dbReference>
<feature type="binding site" evidence="12">
    <location>
        <position position="359"/>
    </location>
    <ligand>
        <name>ATP</name>
        <dbReference type="ChEBI" id="CHEBI:30616"/>
    </ligand>
</feature>
<evidence type="ECO:0000256" key="3">
    <source>
        <dbReference type="ARBA" id="ARBA00012937"/>
    </source>
</evidence>
<dbReference type="NCBIfam" id="TIGR00653">
    <property type="entry name" value="GlnA"/>
    <property type="match status" value="1"/>
</dbReference>
<evidence type="ECO:0000256" key="2">
    <source>
        <dbReference type="ARBA" id="ARBA00011354"/>
    </source>
</evidence>
<evidence type="ECO:0000256" key="15">
    <source>
        <dbReference type="PROSITE-ProRule" id="PRU01330"/>
    </source>
</evidence>
<feature type="binding site" evidence="13">
    <location>
        <position position="148"/>
    </location>
    <ligand>
        <name>Mg(2+)</name>
        <dbReference type="ChEBI" id="CHEBI:18420"/>
        <label>1</label>
    </ligand>
</feature>
<dbReference type="InterPro" id="IPR014746">
    <property type="entry name" value="Gln_synth/guanido_kin_cat_dom"/>
</dbReference>
<evidence type="ECO:0000313" key="19">
    <source>
        <dbReference type="EMBL" id="KWW98635.1"/>
    </source>
</evidence>
<dbReference type="GO" id="GO:0004356">
    <property type="term" value="F:glutamine synthetase activity"/>
    <property type="evidence" value="ECO:0007669"/>
    <property type="project" value="UniProtKB-EC"/>
</dbReference>
<dbReference type="STRING" id="1469144.LI90_262"/>
<comment type="subunit">
    <text evidence="2">Oligomer of 12 subunits arranged in the form of two hexagons.</text>
</comment>
<feature type="binding site" evidence="13">
    <location>
        <position position="378"/>
    </location>
    <ligand>
        <name>Mg(2+)</name>
        <dbReference type="ChEBI" id="CHEBI:18420"/>
        <label>1</label>
    </ligand>
</feature>
<feature type="binding site" evidence="11">
    <location>
        <position position="380"/>
    </location>
    <ligand>
        <name>L-glutamate</name>
        <dbReference type="ChEBI" id="CHEBI:29985"/>
    </ligand>
</feature>
<feature type="binding site" evidence="13">
    <location>
        <position position="288"/>
    </location>
    <ligand>
        <name>Mg(2+)</name>
        <dbReference type="ChEBI" id="CHEBI:18420"/>
        <label>1</label>
    </ligand>
</feature>
<feature type="binding site" evidence="11">
    <location>
        <position position="341"/>
    </location>
    <ligand>
        <name>L-glutamate</name>
        <dbReference type="ChEBI" id="CHEBI:29985"/>
    </ligand>
</feature>
<dbReference type="GO" id="GO:0016020">
    <property type="term" value="C:membrane"/>
    <property type="evidence" value="ECO:0007669"/>
    <property type="project" value="TreeGrafter"/>
</dbReference>
<dbReference type="Gene3D" id="3.30.590.10">
    <property type="entry name" value="Glutamine synthetase/guanido kinase, catalytic domain"/>
    <property type="match status" value="1"/>
</dbReference>
<dbReference type="SMART" id="SM01230">
    <property type="entry name" value="Gln-synt_C"/>
    <property type="match status" value="1"/>
</dbReference>
<dbReference type="PATRIC" id="fig|1469144.10.peg.340"/>
<dbReference type="FunFam" id="3.30.590.10:FF:000001">
    <property type="entry name" value="Glutamine synthetase"/>
    <property type="match status" value="1"/>
</dbReference>
<gene>
    <name evidence="19" type="ORF">LI90_262</name>
</gene>
<comment type="caution">
    <text evidence="19">The sequence shown here is derived from an EMBL/GenBank/DDBJ whole genome shotgun (WGS) entry which is preliminary data.</text>
</comment>
<keyword evidence="20" id="KW-1185">Reference proteome</keyword>
<dbReference type="InterPro" id="IPR036651">
    <property type="entry name" value="Gln_synt_N_sf"/>
</dbReference>
<evidence type="ECO:0000256" key="16">
    <source>
        <dbReference type="RuleBase" id="RU000384"/>
    </source>
</evidence>
<comment type="similarity">
    <text evidence="1 15 16">Belongs to the glutamine synthetase family.</text>
</comment>
<dbReference type="AlphaFoldDB" id="A0A132MLK8"/>
<dbReference type="PANTHER" id="PTHR43407:SF1">
    <property type="entry name" value="LENGSIN"/>
    <property type="match status" value="1"/>
</dbReference>
<feature type="binding site" evidence="11">
    <location>
        <position position="347"/>
    </location>
    <ligand>
        <name>L-glutamate</name>
        <dbReference type="ChEBI" id="CHEBI:29985"/>
    </ligand>
</feature>
<evidence type="ECO:0000259" key="18">
    <source>
        <dbReference type="PROSITE" id="PS51987"/>
    </source>
</evidence>
<dbReference type="GO" id="GO:0005737">
    <property type="term" value="C:cytoplasm"/>
    <property type="evidence" value="ECO:0007669"/>
    <property type="project" value="TreeGrafter"/>
</dbReference>
<dbReference type="Pfam" id="PF03951">
    <property type="entry name" value="Gln-synt_N"/>
    <property type="match status" value="1"/>
</dbReference>
<keyword evidence="13" id="KW-0460">Magnesium</keyword>
<comment type="cofactor">
    <cofactor evidence="13">
        <name>Mg(2+)</name>
        <dbReference type="ChEBI" id="CHEBI:18420"/>
    </cofactor>
    <text evidence="13">Binds 2 Mg(2+) ions per subunit.</text>
</comment>
<evidence type="ECO:0000256" key="9">
    <source>
        <dbReference type="ARBA" id="ARBA00033230"/>
    </source>
</evidence>
<evidence type="ECO:0000313" key="20">
    <source>
        <dbReference type="Proteomes" id="UP000070188"/>
    </source>
</evidence>
<evidence type="ECO:0000256" key="12">
    <source>
        <dbReference type="PIRSR" id="PIRSR604809-2"/>
    </source>
</evidence>
<dbReference type="GO" id="GO:0046872">
    <property type="term" value="F:metal ion binding"/>
    <property type="evidence" value="ECO:0007669"/>
    <property type="project" value="UniProtKB-KW"/>
</dbReference>
<feature type="modified residue" description="O-AMP-tyrosine" evidence="14">
    <location>
        <position position="418"/>
    </location>
</feature>
<proteinExistence type="inferred from homology"/>
<evidence type="ECO:0000256" key="10">
    <source>
        <dbReference type="ARBA" id="ARBA00049436"/>
    </source>
</evidence>
<evidence type="ECO:0000256" key="14">
    <source>
        <dbReference type="PIRSR" id="PIRSR604809-50"/>
    </source>
</evidence>
<dbReference type="EC" id="6.3.1.2" evidence="3"/>
<keyword evidence="6 12" id="KW-0547">Nucleotide-binding</keyword>
<dbReference type="InterPro" id="IPR008147">
    <property type="entry name" value="Gln_synt_N"/>
</dbReference>
<keyword evidence="13" id="KW-0479">Metal-binding</keyword>
<evidence type="ECO:0000256" key="8">
    <source>
        <dbReference type="ARBA" id="ARBA00030668"/>
    </source>
</evidence>
<evidence type="ECO:0000259" key="17">
    <source>
        <dbReference type="PROSITE" id="PS51986"/>
    </source>
</evidence>
<evidence type="ECO:0000256" key="5">
    <source>
        <dbReference type="ARBA" id="ARBA00022598"/>
    </source>
</evidence>
<dbReference type="GO" id="GO:0019740">
    <property type="term" value="P:nitrogen utilization"/>
    <property type="evidence" value="ECO:0007669"/>
    <property type="project" value="TreeGrafter"/>
</dbReference>
<dbReference type="PROSITE" id="PS00180">
    <property type="entry name" value="GLNA_1"/>
    <property type="match status" value="1"/>
</dbReference>
<feature type="binding site" evidence="11">
    <location>
        <begin position="283"/>
        <end position="284"/>
    </location>
    <ligand>
        <name>L-glutamate</name>
        <dbReference type="ChEBI" id="CHEBI:29985"/>
    </ligand>
</feature>
<feature type="domain" description="GS beta-grasp" evidence="17">
    <location>
        <begin position="31"/>
        <end position="116"/>
    </location>
</feature>
<keyword evidence="5" id="KW-0436">Ligase</keyword>
<dbReference type="PROSITE" id="PS51987">
    <property type="entry name" value="GS_CATALYTIC"/>
    <property type="match status" value="1"/>
</dbReference>
<feature type="binding site" evidence="13">
    <location>
        <position position="239"/>
    </location>
    <ligand>
        <name>Mg(2+)</name>
        <dbReference type="ChEBI" id="CHEBI:18420"/>
        <label>1</label>
    </ligand>
</feature>
<evidence type="ECO:0000256" key="7">
    <source>
        <dbReference type="ARBA" id="ARBA00022840"/>
    </source>
</evidence>
<organism evidence="19 20">
    <name type="scientific">Carbonactinospora thermoautotrophica</name>
    <dbReference type="NCBI Taxonomy" id="1469144"/>
    <lineage>
        <taxon>Bacteria</taxon>
        <taxon>Bacillati</taxon>
        <taxon>Actinomycetota</taxon>
        <taxon>Actinomycetes</taxon>
        <taxon>Kitasatosporales</taxon>
        <taxon>Carbonactinosporaceae</taxon>
        <taxon>Carbonactinospora</taxon>
    </lineage>
</organism>
<sequence length="490" mass="55080">MMVTMAHVTRAARERRAAVALARVFELVERERVEVVDLRFTDLFGQLQHLSIPPEELDGNAFRKGVGFDGSSIRGFQEIHESDMLLVPDPETAFVDPVTEEATLALLCDVRDPVTGEWFSRDPRYVARKAEQYLVETGIAEVSYWGPEAEFFVFDSIRFQIDERSSSYVIDSEEGIWNSGLDGERPNLGYRPQFKGGYFPAPPTDSLQSLRTEVVRALRQVGIRVEAHHHEVATAGQCEIDLRYAPLVKQADQLQTYKYLIKNVARRRGKTATFMPKPLFGDNGCGMHCHQSLWQDGQPLFYDSEGYAQLSPMALHYAAGLLAHSPALLAFCAPTTNSYRRLIPGFEAPVNLVYSQRNRSAAVRVPMYFPDPVAKRLEYRCPDPTANAYLAFSAMLMAGLDGIERGLDPGAPMDVDLYELAPEELAAVRKTPGSLEEALAALEDDREFLLRGGVFTEDLLATWIATKREHDVAAVRTRPHPYEFFLYYDA</sequence>
<keyword evidence="7 12" id="KW-0067">ATP-binding</keyword>
<dbReference type="PANTHER" id="PTHR43407">
    <property type="entry name" value="GLUTAMINE SYNTHETASE"/>
    <property type="match status" value="1"/>
</dbReference>
<comment type="catalytic activity">
    <reaction evidence="10">
        <text>L-glutamate + NH4(+) + ATP = L-glutamine + ADP + phosphate + H(+)</text>
        <dbReference type="Rhea" id="RHEA:16169"/>
        <dbReference type="ChEBI" id="CHEBI:15378"/>
        <dbReference type="ChEBI" id="CHEBI:28938"/>
        <dbReference type="ChEBI" id="CHEBI:29985"/>
        <dbReference type="ChEBI" id="CHEBI:30616"/>
        <dbReference type="ChEBI" id="CHEBI:43474"/>
        <dbReference type="ChEBI" id="CHEBI:58359"/>
        <dbReference type="ChEBI" id="CHEBI:456216"/>
        <dbReference type="EC" id="6.3.1.2"/>
    </reaction>
</comment>
<evidence type="ECO:0000256" key="1">
    <source>
        <dbReference type="ARBA" id="ARBA00009897"/>
    </source>
</evidence>
<dbReference type="Pfam" id="PF00120">
    <property type="entry name" value="Gln-synt_C"/>
    <property type="match status" value="1"/>
</dbReference>